<organism evidence="1 2">
    <name type="scientific">Rariglobus hedericola</name>
    <dbReference type="NCBI Taxonomy" id="2597822"/>
    <lineage>
        <taxon>Bacteria</taxon>
        <taxon>Pseudomonadati</taxon>
        <taxon>Verrucomicrobiota</taxon>
        <taxon>Opitutia</taxon>
        <taxon>Opitutales</taxon>
        <taxon>Opitutaceae</taxon>
        <taxon>Rariglobus</taxon>
    </lineage>
</organism>
<evidence type="ECO:0000313" key="2">
    <source>
        <dbReference type="Proteomes" id="UP000315648"/>
    </source>
</evidence>
<gene>
    <name evidence="1" type="ORF">FPL22_17575</name>
</gene>
<name>A0A556QAX3_9BACT</name>
<dbReference type="OrthoDB" id="9812372at2"/>
<dbReference type="Proteomes" id="UP000315648">
    <property type="component" value="Unassembled WGS sequence"/>
</dbReference>
<reference evidence="1 2" key="1">
    <citation type="submission" date="2019-07" db="EMBL/GenBank/DDBJ databases">
        <title>Description of 53C-WASEF.</title>
        <authorList>
            <person name="Pitt A."/>
            <person name="Hahn M.W."/>
        </authorList>
    </citation>
    <scope>NUCLEOTIDE SEQUENCE [LARGE SCALE GENOMIC DNA]</scope>
    <source>
        <strain evidence="1 2">53C-WASEF</strain>
    </source>
</reference>
<keyword evidence="2" id="KW-1185">Reference proteome</keyword>
<dbReference type="RefSeq" id="WP_144354352.1">
    <property type="nucleotide sequence ID" value="NZ_CBCRVV010000056.1"/>
</dbReference>
<proteinExistence type="predicted"/>
<dbReference type="AlphaFoldDB" id="A0A556QAX3"/>
<comment type="caution">
    <text evidence="1">The sequence shown here is derived from an EMBL/GenBank/DDBJ whole genome shotgun (WGS) entry which is preliminary data.</text>
</comment>
<dbReference type="EMBL" id="VMBG01000009">
    <property type="protein sequence ID" value="TSJ73793.1"/>
    <property type="molecule type" value="Genomic_DNA"/>
</dbReference>
<accession>A0A556QAX3</accession>
<sequence length="148" mass="16575">MKSPFKFVLAVIGCGLLASIAVSTLLFWSSTETTLHTAKINWLPASAKDVSHEVTTGMGGVEMIECTLPEVDFIALAKMKDWKIEREKDFSANLRIQSLPRLRNIEFLGEADVVLRGYKYSLRKSNGGGITVCYDSDLQRMIYQTSHR</sequence>
<protein>
    <submittedName>
        <fullName evidence="1">Uncharacterized protein</fullName>
    </submittedName>
</protein>
<evidence type="ECO:0000313" key="1">
    <source>
        <dbReference type="EMBL" id="TSJ73793.1"/>
    </source>
</evidence>